<dbReference type="SUPFAM" id="SSF50129">
    <property type="entry name" value="GroES-like"/>
    <property type="match status" value="1"/>
</dbReference>
<dbReference type="InterPro" id="IPR020843">
    <property type="entry name" value="ER"/>
</dbReference>
<dbReference type="SUPFAM" id="SSF51735">
    <property type="entry name" value="NAD(P)-binding Rossmann-fold domains"/>
    <property type="match status" value="1"/>
</dbReference>
<protein>
    <submittedName>
        <fullName evidence="3">NADPH:quinone reductase-like Zn-dependent oxidoreductase</fullName>
    </submittedName>
</protein>
<keyword evidence="1" id="KW-0521">NADP</keyword>
<evidence type="ECO:0000313" key="3">
    <source>
        <dbReference type="EMBL" id="ROR80645.1"/>
    </source>
</evidence>
<reference evidence="3 4" key="1">
    <citation type="submission" date="2018-11" db="EMBL/GenBank/DDBJ databases">
        <title>Sequencing the genomes of 1000 actinobacteria strains.</title>
        <authorList>
            <person name="Klenk H.-P."/>
        </authorList>
    </citation>
    <scope>NUCLEOTIDE SEQUENCE [LARGE SCALE GENOMIC DNA]</scope>
    <source>
        <strain evidence="3 4">DSM 14012</strain>
    </source>
</reference>
<dbReference type="PANTHER" id="PTHR44154">
    <property type="entry name" value="QUINONE OXIDOREDUCTASE"/>
    <property type="match status" value="1"/>
</dbReference>
<dbReference type="AlphaFoldDB" id="A0A3N2BZE7"/>
<evidence type="ECO:0000256" key="1">
    <source>
        <dbReference type="ARBA" id="ARBA00022857"/>
    </source>
</evidence>
<dbReference type="InterPro" id="IPR013154">
    <property type="entry name" value="ADH-like_N"/>
</dbReference>
<dbReference type="InterPro" id="IPR011032">
    <property type="entry name" value="GroES-like_sf"/>
</dbReference>
<dbReference type="Proteomes" id="UP000266915">
    <property type="component" value="Unassembled WGS sequence"/>
</dbReference>
<feature type="domain" description="Enoyl reductase (ER)" evidence="2">
    <location>
        <begin position="17"/>
        <end position="309"/>
    </location>
</feature>
<dbReference type="Gene3D" id="3.40.50.720">
    <property type="entry name" value="NAD(P)-binding Rossmann-like Domain"/>
    <property type="match status" value="1"/>
</dbReference>
<evidence type="ECO:0000313" key="4">
    <source>
        <dbReference type="Proteomes" id="UP000266915"/>
    </source>
</evidence>
<evidence type="ECO:0000259" key="2">
    <source>
        <dbReference type="SMART" id="SM00829"/>
    </source>
</evidence>
<comment type="caution">
    <text evidence="3">The sequence shown here is derived from an EMBL/GenBank/DDBJ whole genome shotgun (WGS) entry which is preliminary data.</text>
</comment>
<organism evidence="3 4">
    <name type="scientific">Plantibacter flavus</name>
    <dbReference type="NCBI Taxonomy" id="150123"/>
    <lineage>
        <taxon>Bacteria</taxon>
        <taxon>Bacillati</taxon>
        <taxon>Actinomycetota</taxon>
        <taxon>Actinomycetes</taxon>
        <taxon>Micrococcales</taxon>
        <taxon>Microbacteriaceae</taxon>
        <taxon>Plantibacter</taxon>
    </lineage>
</organism>
<dbReference type="EMBL" id="RKHL01000001">
    <property type="protein sequence ID" value="ROR80645.1"/>
    <property type="molecule type" value="Genomic_DNA"/>
</dbReference>
<gene>
    <name evidence="3" type="ORF">EDD42_0688</name>
</gene>
<accession>A0A3N2BZE7</accession>
<sequence>MFGSKQTTRSLRYARYGGPDVLEFIESEMPHPRWGEVVVDVLASGINHIEAFVREGHLAETVPIELPTGQGSDFAGLVREVGTGVEGWKRGDEVIGHAVRGAHATQVVVPASSLVRKPKRVSWEEAGGLYLAGLTALDTLDGLHLKQGDTLVISAAAGGVGNIEAQLAKFAGVRVIGTCGERNHDFLREQGVKPVVYGEGMADRIRKLAPEGVTAFIDNFGQDGQELAFELGVPPEKYRSSEDRKAIELAALEPDEEFAAHATKQLQRLAEYAADHALKVVVSAFYPFDLIIDAFEDLERLHARGKIIVGMRPANPERIVKQRDLHDARP</sequence>
<dbReference type="Gene3D" id="3.90.180.10">
    <property type="entry name" value="Medium-chain alcohol dehydrogenases, catalytic domain"/>
    <property type="match status" value="1"/>
</dbReference>
<dbReference type="RefSeq" id="WP_085511877.1">
    <property type="nucleotide sequence ID" value="NZ_FXAP01000003.1"/>
</dbReference>
<dbReference type="InterPro" id="IPR036291">
    <property type="entry name" value="NAD(P)-bd_dom_sf"/>
</dbReference>
<dbReference type="Pfam" id="PF13602">
    <property type="entry name" value="ADH_zinc_N_2"/>
    <property type="match status" value="1"/>
</dbReference>
<keyword evidence="4" id="KW-1185">Reference proteome</keyword>
<dbReference type="InterPro" id="IPR051603">
    <property type="entry name" value="Zinc-ADH_QOR/CCCR"/>
</dbReference>
<dbReference type="Pfam" id="PF08240">
    <property type="entry name" value="ADH_N"/>
    <property type="match status" value="1"/>
</dbReference>
<proteinExistence type="predicted"/>
<name>A0A3N2BZE7_9MICO</name>
<dbReference type="PANTHER" id="PTHR44154:SF1">
    <property type="entry name" value="QUINONE OXIDOREDUCTASE"/>
    <property type="match status" value="1"/>
</dbReference>
<dbReference type="GO" id="GO:0016491">
    <property type="term" value="F:oxidoreductase activity"/>
    <property type="evidence" value="ECO:0007669"/>
    <property type="project" value="InterPro"/>
</dbReference>
<dbReference type="SMART" id="SM00829">
    <property type="entry name" value="PKS_ER"/>
    <property type="match status" value="1"/>
</dbReference>
<dbReference type="CDD" id="cd05289">
    <property type="entry name" value="MDR_like_2"/>
    <property type="match status" value="1"/>
</dbReference>